<dbReference type="EMBL" id="LR796189">
    <property type="protein sequence ID" value="CAB4124785.1"/>
    <property type="molecule type" value="Genomic_DNA"/>
</dbReference>
<organism evidence="1">
    <name type="scientific">uncultured Caudovirales phage</name>
    <dbReference type="NCBI Taxonomy" id="2100421"/>
    <lineage>
        <taxon>Viruses</taxon>
        <taxon>Duplodnaviria</taxon>
        <taxon>Heunggongvirae</taxon>
        <taxon>Uroviricota</taxon>
        <taxon>Caudoviricetes</taxon>
        <taxon>Peduoviridae</taxon>
        <taxon>Maltschvirus</taxon>
        <taxon>Maltschvirus maltsch</taxon>
    </lineage>
</organism>
<evidence type="ECO:0000313" key="1">
    <source>
        <dbReference type="EMBL" id="CAB4124785.1"/>
    </source>
</evidence>
<sequence length="153" mass="17611">MAILKRVNEIPAKLEKNEMVILKPNFQEEIDVVRGRKGISKLTTSSYLSALFMAITDKYAPDINPYTLKLSKYVGLKAENDDDIRNIILKIIEDRGLPLVEKVIEFQIRNRTPKIDTIYYVSNDSTGLSTFTRFGFIEQQIEKKVKVKEQNVV</sequence>
<protein>
    <submittedName>
        <fullName evidence="1">Uncharacterized protein</fullName>
    </submittedName>
</protein>
<proteinExistence type="predicted"/>
<gene>
    <name evidence="1" type="ORF">UFOVP53_30</name>
</gene>
<reference evidence="1" key="1">
    <citation type="submission" date="2020-04" db="EMBL/GenBank/DDBJ databases">
        <authorList>
            <person name="Chiriac C."/>
            <person name="Salcher M."/>
            <person name="Ghai R."/>
            <person name="Kavagutti S V."/>
        </authorList>
    </citation>
    <scope>NUCLEOTIDE SEQUENCE</scope>
</reference>
<name>A0A6J5KUJ0_9CAUD</name>
<accession>A0A6J5KUJ0</accession>